<dbReference type="RefSeq" id="WP_180677783.1">
    <property type="nucleotide sequence ID" value="NZ_JACCKA010000045.1"/>
</dbReference>
<keyword evidence="2" id="KW-1185">Reference proteome</keyword>
<comment type="caution">
    <text evidence="1">The sequence shown here is derived from an EMBL/GenBank/DDBJ whole genome shotgun (WGS) entry which is preliminary data.</text>
</comment>
<name>A0A853JBF2_9GAMM</name>
<evidence type="ECO:0000313" key="1">
    <source>
        <dbReference type="EMBL" id="NZA25987.1"/>
    </source>
</evidence>
<gene>
    <name evidence="1" type="ORF">H0E84_06280</name>
</gene>
<dbReference type="EMBL" id="JACCKA010000045">
    <property type="protein sequence ID" value="NZA25987.1"/>
    <property type="molecule type" value="Genomic_DNA"/>
</dbReference>
<proteinExistence type="predicted"/>
<organism evidence="1 2">
    <name type="scientific">Luteimonas salinisoli</name>
    <dbReference type="NCBI Taxonomy" id="2752307"/>
    <lineage>
        <taxon>Bacteria</taxon>
        <taxon>Pseudomonadati</taxon>
        <taxon>Pseudomonadota</taxon>
        <taxon>Gammaproteobacteria</taxon>
        <taxon>Lysobacterales</taxon>
        <taxon>Lysobacteraceae</taxon>
        <taxon>Luteimonas</taxon>
    </lineage>
</organism>
<dbReference type="AlphaFoldDB" id="A0A853JBF2"/>
<dbReference type="Proteomes" id="UP000578091">
    <property type="component" value="Unassembled WGS sequence"/>
</dbReference>
<accession>A0A853JBF2</accession>
<protein>
    <submittedName>
        <fullName evidence="1">Uncharacterized protein</fullName>
    </submittedName>
</protein>
<evidence type="ECO:0000313" key="2">
    <source>
        <dbReference type="Proteomes" id="UP000578091"/>
    </source>
</evidence>
<reference evidence="1 2" key="1">
    <citation type="submission" date="2020-07" db="EMBL/GenBank/DDBJ databases">
        <title>Luteimonas sp. SJ-92.</title>
        <authorList>
            <person name="Huang X.-X."/>
            <person name="Xu L."/>
            <person name="Sun J.-Q."/>
        </authorList>
    </citation>
    <scope>NUCLEOTIDE SEQUENCE [LARGE SCALE GENOMIC DNA]</scope>
    <source>
        <strain evidence="1 2">SJ-92</strain>
    </source>
</reference>
<sequence>MHAKAGVVAVAMHSRCSPASSARAHDAGASPALVAQVAEPGGFDAVRRGDVAG</sequence>